<keyword evidence="17" id="KW-0170">Cobalt</keyword>
<reference evidence="29" key="2">
    <citation type="journal article" date="2021" name="PeerJ">
        <title>Extensive microbial diversity within the chicken gut microbiome revealed by metagenomics and culture.</title>
        <authorList>
            <person name="Gilroy R."/>
            <person name="Ravi A."/>
            <person name="Getino M."/>
            <person name="Pursley I."/>
            <person name="Horton D.L."/>
            <person name="Alikhan N.F."/>
            <person name="Baker D."/>
            <person name="Gharbi K."/>
            <person name="Hall N."/>
            <person name="Watson M."/>
            <person name="Adriaenssens E.M."/>
            <person name="Foster-Nyarko E."/>
            <person name="Jarju S."/>
            <person name="Secka A."/>
            <person name="Antonio M."/>
            <person name="Oren A."/>
            <person name="Chaudhuri R.R."/>
            <person name="La Ragione R."/>
            <person name="Hildebrand F."/>
            <person name="Pallen M.J."/>
        </authorList>
    </citation>
    <scope>NUCLEOTIDE SEQUENCE</scope>
    <source>
        <strain evidence="29">B3-1481</strain>
    </source>
</reference>
<dbReference type="PROSITE" id="PS50972">
    <property type="entry name" value="PTERIN_BINDING"/>
    <property type="match status" value="1"/>
</dbReference>
<keyword evidence="23" id="KW-0175">Coiled coil</keyword>
<dbReference type="InterPro" id="IPR006158">
    <property type="entry name" value="Cobalamin-bd"/>
</dbReference>
<dbReference type="InterPro" id="IPR036589">
    <property type="entry name" value="HCY_dom_sf"/>
</dbReference>
<evidence type="ECO:0000256" key="16">
    <source>
        <dbReference type="ARBA" id="ARBA00023167"/>
    </source>
</evidence>
<evidence type="ECO:0000256" key="19">
    <source>
        <dbReference type="ARBA" id="ARBA00031040"/>
    </source>
</evidence>
<keyword evidence="12 21" id="KW-0949">S-adenosyl-L-methionine</keyword>
<evidence type="ECO:0000256" key="2">
    <source>
        <dbReference type="ARBA" id="ARBA00001947"/>
    </source>
</evidence>
<dbReference type="Gene3D" id="3.40.50.280">
    <property type="entry name" value="Cobalamin-binding domain"/>
    <property type="match status" value="1"/>
</dbReference>
<dbReference type="SUPFAM" id="SSF82282">
    <property type="entry name" value="Homocysteine S-methyltransferase"/>
    <property type="match status" value="1"/>
</dbReference>
<dbReference type="Gene3D" id="3.20.20.330">
    <property type="entry name" value="Homocysteine-binding-like domain"/>
    <property type="match status" value="1"/>
</dbReference>
<accession>A0A9D9NPA5</accession>
<feature type="binding site" evidence="20 22">
    <location>
        <position position="183"/>
    </location>
    <ligand>
        <name>Zn(2+)</name>
        <dbReference type="ChEBI" id="CHEBI:29105"/>
    </ligand>
</feature>
<dbReference type="InterPro" id="IPR036724">
    <property type="entry name" value="Cobalamin-bd_sf"/>
</dbReference>
<dbReference type="GO" id="GO:0031419">
    <property type="term" value="F:cobalamin binding"/>
    <property type="evidence" value="ECO:0007669"/>
    <property type="project" value="UniProtKB-KW"/>
</dbReference>
<feature type="binding site" evidence="21">
    <location>
        <position position="688"/>
    </location>
    <ligand>
        <name>methylcob(III)alamin</name>
        <dbReference type="ChEBI" id="CHEBI:28115"/>
    </ligand>
</feature>
<proteinExistence type="inferred from homology"/>
<feature type="domain" description="B12-binding N-terminal" evidence="28">
    <location>
        <begin position="527"/>
        <end position="621"/>
    </location>
</feature>
<feature type="binding site" evidence="21">
    <location>
        <position position="571"/>
    </location>
    <ligand>
        <name>methylcob(III)alamin</name>
        <dbReference type="ChEBI" id="CHEBI:28115"/>
    </ligand>
</feature>
<feature type="binding site" evidence="20 22">
    <location>
        <position position="184"/>
    </location>
    <ligand>
        <name>Zn(2+)</name>
        <dbReference type="ChEBI" id="CHEBI:29105"/>
    </ligand>
</feature>
<reference evidence="29" key="1">
    <citation type="submission" date="2020-10" db="EMBL/GenBank/DDBJ databases">
        <authorList>
            <person name="Gilroy R."/>
        </authorList>
    </citation>
    <scope>NUCLEOTIDE SEQUENCE</scope>
    <source>
        <strain evidence="29">B3-1481</strain>
    </source>
</reference>
<evidence type="ECO:0000256" key="12">
    <source>
        <dbReference type="ARBA" id="ARBA00022691"/>
    </source>
</evidence>
<gene>
    <name evidence="29" type="ORF">IAB76_06750</name>
</gene>
<dbReference type="Pfam" id="PF02574">
    <property type="entry name" value="S-methyl_trans"/>
    <property type="match status" value="1"/>
</dbReference>
<dbReference type="GO" id="GO:0008705">
    <property type="term" value="F:methionine synthase activity"/>
    <property type="evidence" value="ECO:0007669"/>
    <property type="project" value="UniProtKB-EC"/>
</dbReference>
<evidence type="ECO:0000256" key="1">
    <source>
        <dbReference type="ARBA" id="ARBA00001700"/>
    </source>
</evidence>
<keyword evidence="15 20" id="KW-0862">Zinc</keyword>
<evidence type="ECO:0000256" key="18">
    <source>
        <dbReference type="ARBA" id="ARBA00025552"/>
    </source>
</evidence>
<evidence type="ECO:0000256" key="13">
    <source>
        <dbReference type="ARBA" id="ARBA00022723"/>
    </source>
</evidence>
<evidence type="ECO:0000256" key="5">
    <source>
        <dbReference type="ARBA" id="ARBA00010398"/>
    </source>
</evidence>
<dbReference type="EMBL" id="JADILW010000099">
    <property type="protein sequence ID" value="MBO8480785.1"/>
    <property type="molecule type" value="Genomic_DNA"/>
</dbReference>
<evidence type="ECO:0000256" key="22">
    <source>
        <dbReference type="PROSITE-ProRule" id="PRU00333"/>
    </source>
</evidence>
<feature type="domain" description="Hcy-binding" evidence="25">
    <location>
        <begin position="1"/>
        <end position="198"/>
    </location>
</feature>
<organism evidence="29 30">
    <name type="scientific">Candidatus Cryptobacteroides avistercoris</name>
    <dbReference type="NCBI Taxonomy" id="2840758"/>
    <lineage>
        <taxon>Bacteria</taxon>
        <taxon>Pseudomonadati</taxon>
        <taxon>Bacteroidota</taxon>
        <taxon>Bacteroidia</taxon>
        <taxon>Bacteroidales</taxon>
        <taxon>Candidatus Cryptobacteroides</taxon>
    </lineage>
</organism>
<comment type="cofactor">
    <cofactor evidence="3 20">
        <name>methylcob(III)alamin</name>
        <dbReference type="ChEBI" id="CHEBI:28115"/>
    </cofactor>
</comment>
<dbReference type="Gene3D" id="1.10.1240.10">
    <property type="entry name" value="Methionine synthase domain"/>
    <property type="match status" value="1"/>
</dbReference>
<keyword evidence="16" id="KW-0486">Methionine biosynthesis</keyword>
<feature type="region of interest" description="Disordered" evidence="24">
    <location>
        <begin position="514"/>
        <end position="538"/>
    </location>
</feature>
<comment type="similarity">
    <text evidence="5">Belongs to the vitamin-B12 dependent methionine synthase family.</text>
</comment>
<dbReference type="PROSITE" id="PS50970">
    <property type="entry name" value="HCY"/>
    <property type="match status" value="1"/>
</dbReference>
<feature type="coiled-coil region" evidence="23">
    <location>
        <begin position="746"/>
        <end position="773"/>
    </location>
</feature>
<evidence type="ECO:0000256" key="6">
    <source>
        <dbReference type="ARBA" id="ARBA00012032"/>
    </source>
</evidence>
<keyword evidence="10 20" id="KW-0846">Cobalamin</keyword>
<protein>
    <recommendedName>
        <fullName evidence="7">Methionine synthase</fullName>
        <ecNumber evidence="6">2.1.1.13</ecNumber>
    </recommendedName>
    <alternativeName>
        <fullName evidence="19">5-methyltetrahydrofolate--homocysteine methyltransferase</fullName>
    </alternativeName>
</protein>
<feature type="non-terminal residue" evidence="29">
    <location>
        <position position="891"/>
    </location>
</feature>
<dbReference type="GO" id="GO:0032259">
    <property type="term" value="P:methylation"/>
    <property type="evidence" value="ECO:0007669"/>
    <property type="project" value="UniProtKB-KW"/>
</dbReference>
<keyword evidence="11 22" id="KW-0808">Transferase</keyword>
<dbReference type="InterPro" id="IPR011005">
    <property type="entry name" value="Dihydropteroate_synth-like_sf"/>
</dbReference>
<keyword evidence="9" id="KW-0028">Amino-acid biosynthesis</keyword>
<comment type="function">
    <text evidence="18">Catalyzes the transfer of a methyl group from methyl-cobalamin to homocysteine, yielding enzyme-bound cob(I)alamin and methionine. Subsequently, remethylates the cofactor using methyltetrahydrofolate.</text>
</comment>
<name>A0A9D9NPA5_9BACT</name>
<dbReference type="GO" id="GO:0005829">
    <property type="term" value="C:cytosol"/>
    <property type="evidence" value="ECO:0007669"/>
    <property type="project" value="TreeGrafter"/>
</dbReference>
<dbReference type="FunFam" id="1.10.1240.10:FF:000001">
    <property type="entry name" value="Methionine synthase"/>
    <property type="match status" value="1"/>
</dbReference>
<evidence type="ECO:0000256" key="7">
    <source>
        <dbReference type="ARBA" id="ARBA00013998"/>
    </source>
</evidence>
<sequence length="891" mass="95932">VAGSAGPTSKSLTLAQDLGDPAFRQVSFDEMEAAYEEQLRGLIEGGADIILLETCFDALNTKAAIYALKALAEADESLRRPVMISATVSDRSGRTLTGQTLEAFYRSVQHADPLSFGLNCSLGAEELAPLARDAASWAECAVSLYPNAGLPNEMGAYDQTPGTMASQLRSIARDGLLNIAGGCCGTTPEQIAAIAEALRDCPCRPRPAKSHRLHVSGLEAVTIDRGRNFTNIAERTNVAGSRKFARLIASQDYAQALAVASSQLESGASVMDVNMDDAMLDSRAEMEKFLRHAANEPAVARAAVMVDSSHWDTVLAGLKNAQGKCIVNSISLKEGERSFIEKAREAGRLGAAVVVMAFDEKGQATDFARKTEICARAYRLLTDRLGFEPCDIILDPGVLAVGTGIPEHSRYAVDFIEAVRWIKANLPGALTSGGISNLSFAFRGNNAVREAMHSVFLYHAIEAGLDMGIVNPAMLRVYDEIEPELLKCVSDVILDTDAGATERLLAKAARIQEEAGTERKTGQGAAEGEADSSPSSGERIRRALVRGGSYTLREDVLRCLAESGKAVDVIEGPLMAGMAAVGERFAEGKMFLPQVVKSARIMREAVDILQPYIEQDARNESEERRKPLVLLATVKGDVHDIGKNIVGIVMGCNGFRVRDMGVMVPAEAILDEAASCCADIIGVSGLITPSLHQMENLCREMSARGMTTPLIVGGATTSALHTAVKLAPLYPHVFYGADASSSAVLASRLLSAREECEREQHDAQEKLRRLYAEAHSGAAGEEAPAAPFPAPTFLRGKFFEDIPARELTVKEVLPYFDWRLFYTSLGVRERQEDAAAQLNADAVGAIDRMAKEGRCRITVSVRFDACRSSGDDIVCDSWRLPMLRQPSGARR</sequence>
<feature type="binding site" description="axial binding residue" evidence="20">
    <location>
        <position position="639"/>
    </location>
    <ligand>
        <name>methylcob(III)alamin</name>
        <dbReference type="ChEBI" id="CHEBI:28115"/>
    </ligand>
    <ligandPart>
        <name>Co</name>
        <dbReference type="ChEBI" id="CHEBI:27638"/>
    </ligandPart>
</feature>
<feature type="binding site" evidence="21">
    <location>
        <position position="817"/>
    </location>
    <ligand>
        <name>S-adenosyl-L-methionine</name>
        <dbReference type="ChEBI" id="CHEBI:59789"/>
    </ligand>
</feature>
<evidence type="ECO:0000256" key="14">
    <source>
        <dbReference type="ARBA" id="ARBA00022737"/>
    </source>
</evidence>
<dbReference type="PROSITE" id="PS51332">
    <property type="entry name" value="B12_BINDING"/>
    <property type="match status" value="1"/>
</dbReference>
<evidence type="ECO:0000256" key="3">
    <source>
        <dbReference type="ARBA" id="ARBA00001956"/>
    </source>
</evidence>
<feature type="binding site" evidence="21">
    <location>
        <position position="684"/>
    </location>
    <ligand>
        <name>methylcob(III)alamin</name>
        <dbReference type="ChEBI" id="CHEBI:28115"/>
    </ligand>
</feature>
<evidence type="ECO:0000256" key="8">
    <source>
        <dbReference type="ARBA" id="ARBA00022603"/>
    </source>
</evidence>
<dbReference type="InterPro" id="IPR037010">
    <property type="entry name" value="VitB12-dep_Met_synth_activ_sf"/>
</dbReference>
<comment type="catalytic activity">
    <reaction evidence="1">
        <text>(6S)-5-methyl-5,6,7,8-tetrahydrofolate + L-homocysteine = (6S)-5,6,7,8-tetrahydrofolate + L-methionine</text>
        <dbReference type="Rhea" id="RHEA:11172"/>
        <dbReference type="ChEBI" id="CHEBI:18608"/>
        <dbReference type="ChEBI" id="CHEBI:57453"/>
        <dbReference type="ChEBI" id="CHEBI:57844"/>
        <dbReference type="ChEBI" id="CHEBI:58199"/>
        <dbReference type="EC" id="2.1.1.13"/>
    </reaction>
</comment>
<dbReference type="SUPFAM" id="SSF56507">
    <property type="entry name" value="Methionine synthase activation domain-like"/>
    <property type="match status" value="1"/>
</dbReference>
<evidence type="ECO:0000256" key="15">
    <source>
        <dbReference type="ARBA" id="ARBA00022833"/>
    </source>
</evidence>
<keyword evidence="13 20" id="KW-0479">Metal-binding</keyword>
<comment type="caution">
    <text evidence="29">The sequence shown here is derived from an EMBL/GenBank/DDBJ whole genome shotgun (WGS) entry which is preliminary data.</text>
</comment>
<dbReference type="GO" id="GO:0050667">
    <property type="term" value="P:homocysteine metabolic process"/>
    <property type="evidence" value="ECO:0007669"/>
    <property type="project" value="TreeGrafter"/>
</dbReference>
<dbReference type="Pfam" id="PF02607">
    <property type="entry name" value="B12-binding_2"/>
    <property type="match status" value="1"/>
</dbReference>
<feature type="binding site" evidence="20 22">
    <location>
        <position position="120"/>
    </location>
    <ligand>
        <name>Zn(2+)</name>
        <dbReference type="ChEBI" id="CHEBI:29105"/>
    </ligand>
</feature>
<dbReference type="InterPro" id="IPR003726">
    <property type="entry name" value="HCY_dom"/>
</dbReference>
<comment type="cofactor">
    <cofactor evidence="2 22">
        <name>Zn(2+)</name>
        <dbReference type="ChEBI" id="CHEBI:29105"/>
    </cofactor>
</comment>
<keyword evidence="14" id="KW-0677">Repeat</keyword>
<evidence type="ECO:0000256" key="11">
    <source>
        <dbReference type="ARBA" id="ARBA00022679"/>
    </source>
</evidence>
<evidence type="ECO:0000256" key="24">
    <source>
        <dbReference type="SAM" id="MobiDB-lite"/>
    </source>
</evidence>
<dbReference type="GO" id="GO:0008270">
    <property type="term" value="F:zinc ion binding"/>
    <property type="evidence" value="ECO:0007669"/>
    <property type="project" value="InterPro"/>
</dbReference>
<feature type="binding site" evidence="21">
    <location>
        <position position="739"/>
    </location>
    <ligand>
        <name>methylcob(III)alamin</name>
        <dbReference type="ChEBI" id="CHEBI:28115"/>
    </ligand>
</feature>
<dbReference type="PANTHER" id="PTHR45833">
    <property type="entry name" value="METHIONINE SYNTHASE"/>
    <property type="match status" value="1"/>
</dbReference>
<evidence type="ECO:0000256" key="21">
    <source>
        <dbReference type="PIRSR" id="PIRSR000381-2"/>
    </source>
</evidence>
<evidence type="ECO:0000259" key="26">
    <source>
        <dbReference type="PROSITE" id="PS50972"/>
    </source>
</evidence>
<dbReference type="InterPro" id="IPR050554">
    <property type="entry name" value="Met_Synthase/Corrinoid"/>
</dbReference>
<dbReference type="PIRSF" id="PIRSF000381">
    <property type="entry name" value="MetH"/>
    <property type="match status" value="1"/>
</dbReference>
<evidence type="ECO:0000259" key="28">
    <source>
        <dbReference type="PROSITE" id="PS51337"/>
    </source>
</evidence>
<evidence type="ECO:0000256" key="10">
    <source>
        <dbReference type="ARBA" id="ARBA00022628"/>
    </source>
</evidence>
<evidence type="ECO:0000313" key="29">
    <source>
        <dbReference type="EMBL" id="MBO8480785.1"/>
    </source>
</evidence>
<feature type="domain" description="B12-binding" evidence="27">
    <location>
        <begin position="626"/>
        <end position="760"/>
    </location>
</feature>
<dbReference type="AlphaFoldDB" id="A0A9D9NPA5"/>
<dbReference type="FunFam" id="3.20.20.20:FF:000002">
    <property type="entry name" value="Methionine synthase"/>
    <property type="match status" value="1"/>
</dbReference>
<dbReference type="Gene3D" id="3.20.20.20">
    <property type="entry name" value="Dihydropteroate synthase-like"/>
    <property type="match status" value="1"/>
</dbReference>
<evidence type="ECO:0000256" key="20">
    <source>
        <dbReference type="PIRSR" id="PIRSR000381-1"/>
    </source>
</evidence>
<dbReference type="Pfam" id="PF00809">
    <property type="entry name" value="Pterin_bind"/>
    <property type="match status" value="1"/>
</dbReference>
<dbReference type="InterPro" id="IPR003759">
    <property type="entry name" value="Cbl-bd_cap"/>
</dbReference>
<dbReference type="InterPro" id="IPR000489">
    <property type="entry name" value="Pterin-binding_dom"/>
</dbReference>
<evidence type="ECO:0000313" key="30">
    <source>
        <dbReference type="Proteomes" id="UP000823769"/>
    </source>
</evidence>
<feature type="non-terminal residue" evidence="29">
    <location>
        <position position="1"/>
    </location>
</feature>
<dbReference type="Proteomes" id="UP000823769">
    <property type="component" value="Unassembled WGS sequence"/>
</dbReference>
<evidence type="ECO:0000256" key="4">
    <source>
        <dbReference type="ARBA" id="ARBA00005178"/>
    </source>
</evidence>
<dbReference type="PROSITE" id="PS51337">
    <property type="entry name" value="B12_BINDING_NTER"/>
    <property type="match status" value="1"/>
</dbReference>
<dbReference type="SUPFAM" id="SSF51717">
    <property type="entry name" value="Dihydropteroate synthetase-like"/>
    <property type="match status" value="1"/>
</dbReference>
<dbReference type="SUPFAM" id="SSF47644">
    <property type="entry name" value="Methionine synthase domain"/>
    <property type="match status" value="1"/>
</dbReference>
<dbReference type="SMART" id="SM01018">
    <property type="entry name" value="B12-binding_2"/>
    <property type="match status" value="1"/>
</dbReference>
<dbReference type="Pfam" id="PF02310">
    <property type="entry name" value="B12-binding"/>
    <property type="match status" value="1"/>
</dbReference>
<dbReference type="InterPro" id="IPR036594">
    <property type="entry name" value="Meth_synthase_dom"/>
</dbReference>
<evidence type="ECO:0000256" key="17">
    <source>
        <dbReference type="ARBA" id="ARBA00023285"/>
    </source>
</evidence>
<evidence type="ECO:0000259" key="25">
    <source>
        <dbReference type="PROSITE" id="PS50970"/>
    </source>
</evidence>
<dbReference type="PANTHER" id="PTHR45833:SF1">
    <property type="entry name" value="METHIONINE SYNTHASE"/>
    <property type="match status" value="1"/>
</dbReference>
<dbReference type="GO" id="GO:0046653">
    <property type="term" value="P:tetrahydrofolate metabolic process"/>
    <property type="evidence" value="ECO:0007669"/>
    <property type="project" value="TreeGrafter"/>
</dbReference>
<evidence type="ECO:0000256" key="23">
    <source>
        <dbReference type="SAM" id="Coils"/>
    </source>
</evidence>
<dbReference type="InterPro" id="IPR011822">
    <property type="entry name" value="MetH"/>
</dbReference>
<feature type="binding site" evidence="21">
    <location>
        <begin position="636"/>
        <end position="640"/>
    </location>
    <ligand>
        <name>methylcob(III)alamin</name>
        <dbReference type="ChEBI" id="CHEBI:28115"/>
    </ligand>
</feature>
<keyword evidence="8 22" id="KW-0489">Methyltransferase</keyword>
<feature type="domain" description="Pterin-binding" evidence="26">
    <location>
        <begin position="229"/>
        <end position="490"/>
    </location>
</feature>
<dbReference type="FunFam" id="3.20.20.330:FF:000001">
    <property type="entry name" value="Methionine synthase"/>
    <property type="match status" value="1"/>
</dbReference>
<evidence type="ECO:0000256" key="9">
    <source>
        <dbReference type="ARBA" id="ARBA00022605"/>
    </source>
</evidence>
<evidence type="ECO:0000259" key="27">
    <source>
        <dbReference type="PROSITE" id="PS51332"/>
    </source>
</evidence>
<comment type="pathway">
    <text evidence="4">Amino-acid biosynthesis; L-methionine biosynthesis via de novo pathway; L-methionine from L-homocysteine (MetH route): step 1/1.</text>
</comment>
<dbReference type="EC" id="2.1.1.13" evidence="6"/>
<dbReference type="SUPFAM" id="SSF52242">
    <property type="entry name" value="Cobalamin (vitamin B12)-binding domain"/>
    <property type="match status" value="1"/>
</dbReference>